<dbReference type="RefSeq" id="WP_165303609.1">
    <property type="nucleotide sequence ID" value="NZ_JAAKZZ010001047.1"/>
</dbReference>
<feature type="non-terminal residue" evidence="2">
    <location>
        <position position="218"/>
    </location>
</feature>
<dbReference type="EMBL" id="JAAKZZ010001047">
    <property type="protein sequence ID" value="NGO73987.1"/>
    <property type="molecule type" value="Genomic_DNA"/>
</dbReference>
<dbReference type="Proteomes" id="UP000477722">
    <property type="component" value="Unassembled WGS sequence"/>
</dbReference>
<protein>
    <submittedName>
        <fullName evidence="2">Uncharacterized protein</fullName>
    </submittedName>
</protein>
<evidence type="ECO:0000313" key="3">
    <source>
        <dbReference type="Proteomes" id="UP000477722"/>
    </source>
</evidence>
<proteinExistence type="predicted"/>
<name>A0A6G4XAX0_9ACTN</name>
<gene>
    <name evidence="2" type="ORF">G5C65_37860</name>
</gene>
<evidence type="ECO:0000256" key="1">
    <source>
        <dbReference type="SAM" id="MobiDB-lite"/>
    </source>
</evidence>
<evidence type="ECO:0000313" key="2">
    <source>
        <dbReference type="EMBL" id="NGO73987.1"/>
    </source>
</evidence>
<keyword evidence="3" id="KW-1185">Reference proteome</keyword>
<sequence>MANPGYGKRPAPDQLPRKSDDFALLDRDHARLAAYIDRLPDGASLDHKALAKHLPGIGQAACRTALKELTNVGYLRRFLEAIQLDGGTGVRWVTRTFFSRTPREDGWWEQFRIENELLPLPDRSTAPDPQPAQPEETAQAARTPAYEALAALGHRDPRLTLSAADCAALEPLAARWLRRDPSPERFTHALASGLPPEGITSPRAFLAKRLETKLPPET</sequence>
<reference evidence="2 3" key="1">
    <citation type="submission" date="2020-02" db="EMBL/GenBank/DDBJ databases">
        <title>Whole-genome analyses of novel actinobacteria.</title>
        <authorList>
            <person name="Sahin N."/>
            <person name="Tatar D."/>
        </authorList>
    </citation>
    <scope>NUCLEOTIDE SEQUENCE [LARGE SCALE GENOMIC DNA]</scope>
    <source>
        <strain evidence="2 3">SB3404</strain>
    </source>
</reference>
<feature type="region of interest" description="Disordered" evidence="1">
    <location>
        <begin position="120"/>
        <end position="142"/>
    </location>
</feature>
<comment type="caution">
    <text evidence="2">The sequence shown here is derived from an EMBL/GenBank/DDBJ whole genome shotgun (WGS) entry which is preliminary data.</text>
</comment>
<organism evidence="2 3">
    <name type="scientific">Streptomyces boncukensis</name>
    <dbReference type="NCBI Taxonomy" id="2711219"/>
    <lineage>
        <taxon>Bacteria</taxon>
        <taxon>Bacillati</taxon>
        <taxon>Actinomycetota</taxon>
        <taxon>Actinomycetes</taxon>
        <taxon>Kitasatosporales</taxon>
        <taxon>Streptomycetaceae</taxon>
        <taxon>Streptomyces</taxon>
    </lineage>
</organism>
<accession>A0A6G4XAX0</accession>
<dbReference type="AlphaFoldDB" id="A0A6G4XAX0"/>